<evidence type="ECO:0000313" key="3">
    <source>
        <dbReference type="Proteomes" id="UP000602647"/>
    </source>
</evidence>
<dbReference type="EMBL" id="JACRYT010000001">
    <property type="protein sequence ID" value="MBC6678230.1"/>
    <property type="molecule type" value="Genomic_DNA"/>
</dbReference>
<comment type="caution">
    <text evidence="2">The sequence shown here is derived from an EMBL/GenBank/DDBJ whole genome shotgun (WGS) entry which is preliminary data.</text>
</comment>
<keyword evidence="1" id="KW-0560">Oxidoreductase</keyword>
<evidence type="ECO:0000313" key="2">
    <source>
        <dbReference type="EMBL" id="MBC6678230.1"/>
    </source>
</evidence>
<reference evidence="2" key="1">
    <citation type="submission" date="2020-08" db="EMBL/GenBank/DDBJ databases">
        <title>Genome public.</title>
        <authorList>
            <person name="Liu C."/>
            <person name="Sun Q."/>
        </authorList>
    </citation>
    <scope>NUCLEOTIDE SEQUENCE</scope>
    <source>
        <strain evidence="2">BX12</strain>
    </source>
</reference>
<evidence type="ECO:0000256" key="1">
    <source>
        <dbReference type="ARBA" id="ARBA00023002"/>
    </source>
</evidence>
<dbReference type="GO" id="GO:0050485">
    <property type="term" value="F:oxidoreductase activity, acting on X-H and Y-H to form an X-Y bond, with a disulfide as acceptor"/>
    <property type="evidence" value="ECO:0007669"/>
    <property type="project" value="InterPro"/>
</dbReference>
<dbReference type="AlphaFoldDB" id="A0A923NKE0"/>
<dbReference type="InterPro" id="IPR015417">
    <property type="entry name" value="Gly_reductase_pB_sua/b"/>
</dbReference>
<keyword evidence="3" id="KW-1185">Reference proteome</keyword>
<gene>
    <name evidence="2" type="ORF">H9L42_00090</name>
</gene>
<dbReference type="RefSeq" id="WP_187301434.1">
    <property type="nucleotide sequence ID" value="NZ_JACRYT010000001.1"/>
</dbReference>
<sequence>MKQKSLDLEIVKIHDIQFGEKTEIKEHVLTIQKEELKKILECEEFSSVDIQLARPGESIRIIPVKDAIEPRIKPDSGEYFPGILGKYDSVGEGRTRVLEGCCVITTGRIVCFQEGLIDMNGPGTVHSIYSHMNNVVLVAEPAENLSPEEHEAAVRKAGLKMAHYLAKAGMEVEADEVRTYTLNKVDPKLPRLMYVNLVLAQGLLHDNYIYGEDAKKLQTMLMHPNEMMDGAIVSGNCVTACDKNTTYDHQNNPVVKDMYERHGKDLNFCGVISSPISTILAEKERGVMEILSIARLLDIDAIVVTEEGGGNPEADIMMIAEEAEKVGIKTVICVHENAGDDGSSEPLANSNPAADAVVTAGNNNEFIVLPPMKKTIGHLEAVDVLAGGVSDALQEDGSVRVRLAVIMDAASNLGITKLRAVTY</sequence>
<organism evidence="2 3">
    <name type="scientific">Zhenpiania hominis</name>
    <dbReference type="NCBI Taxonomy" id="2763644"/>
    <lineage>
        <taxon>Bacteria</taxon>
        <taxon>Bacillati</taxon>
        <taxon>Bacillota</taxon>
        <taxon>Clostridia</taxon>
        <taxon>Peptostreptococcales</taxon>
        <taxon>Anaerovoracaceae</taxon>
        <taxon>Zhenpiania</taxon>
    </lineage>
</organism>
<dbReference type="Proteomes" id="UP000602647">
    <property type="component" value="Unassembled WGS sequence"/>
</dbReference>
<protein>
    <submittedName>
        <fullName evidence="2">Glycine/sarcosine/betaine reductase component B subunit</fullName>
    </submittedName>
</protein>
<dbReference type="Pfam" id="PF09338">
    <property type="entry name" value="Gly_reductase"/>
    <property type="match status" value="1"/>
</dbReference>
<name>A0A923NKE0_9FIRM</name>
<proteinExistence type="predicted"/>
<accession>A0A923NKE0</accession>